<dbReference type="Proteomes" id="UP000256599">
    <property type="component" value="Unassembled WGS sequence"/>
</dbReference>
<accession>A0A3D8I875</accession>
<dbReference type="SUPFAM" id="SSF48317">
    <property type="entry name" value="Acid phosphatase/Vanadium-dependent haloperoxidase"/>
    <property type="match status" value="1"/>
</dbReference>
<dbReference type="InterPro" id="IPR036938">
    <property type="entry name" value="PAP2/HPO_sf"/>
</dbReference>
<dbReference type="CDD" id="cd03394">
    <property type="entry name" value="PAP2_like_5"/>
    <property type="match status" value="1"/>
</dbReference>
<comment type="caution">
    <text evidence="3">The sequence shown here is derived from an EMBL/GenBank/DDBJ whole genome shotgun (WGS) entry which is preliminary data.</text>
</comment>
<dbReference type="SMART" id="SM00014">
    <property type="entry name" value="acidPPc"/>
    <property type="match status" value="1"/>
</dbReference>
<protein>
    <submittedName>
        <fullName evidence="3">PAP2 family protein</fullName>
    </submittedName>
</protein>
<keyword evidence="1" id="KW-0732">Signal</keyword>
<dbReference type="EMBL" id="NXLR01000001">
    <property type="protein sequence ID" value="RDU61186.1"/>
    <property type="molecule type" value="Genomic_DNA"/>
</dbReference>
<proteinExistence type="predicted"/>
<gene>
    <name evidence="3" type="ORF">CQA63_00915</name>
</gene>
<dbReference type="Pfam" id="PF01569">
    <property type="entry name" value="PAP2"/>
    <property type="match status" value="1"/>
</dbReference>
<feature type="chain" id="PRO_5017586823" evidence="1">
    <location>
        <begin position="22"/>
        <end position="197"/>
    </location>
</feature>
<evidence type="ECO:0000259" key="2">
    <source>
        <dbReference type="SMART" id="SM00014"/>
    </source>
</evidence>
<organism evidence="3 4">
    <name type="scientific">Helicobacter marmotae</name>
    <dbReference type="NCBI Taxonomy" id="152490"/>
    <lineage>
        <taxon>Bacteria</taxon>
        <taxon>Pseudomonadati</taxon>
        <taxon>Campylobacterota</taxon>
        <taxon>Epsilonproteobacteria</taxon>
        <taxon>Campylobacterales</taxon>
        <taxon>Helicobacteraceae</taxon>
        <taxon>Helicobacter</taxon>
    </lineage>
</organism>
<evidence type="ECO:0000313" key="4">
    <source>
        <dbReference type="Proteomes" id="UP000256599"/>
    </source>
</evidence>
<feature type="domain" description="Phosphatidic acid phosphatase type 2/haloperoxidase" evidence="2">
    <location>
        <begin position="54"/>
        <end position="163"/>
    </location>
</feature>
<dbReference type="OrthoDB" id="5321565at2"/>
<sequence>MFAQGFLACFLSLCVCSSAYAGRENQFEQFGDAFRFLPLYVMVISLAMEDYEGVGQLALGTLGTQAVVEGLKWGFSTAHDNGSKVSFAKRPCCDNYQGMPSGHAAGAFSAAGYVYYRYGWKPAVPVGVLAILTAASRVEAKKHSLLQVSVGSLLAWGISWIATSKYNPTTSNTLLLPDVGSDEWGGMRLSLSFVHRF</sequence>
<dbReference type="Gene3D" id="1.20.144.10">
    <property type="entry name" value="Phosphatidic acid phosphatase type 2/haloperoxidase"/>
    <property type="match status" value="1"/>
</dbReference>
<reference evidence="3 4" key="1">
    <citation type="submission" date="2018-04" db="EMBL/GenBank/DDBJ databases">
        <title>Novel Campyloabacter and Helicobacter Species and Strains.</title>
        <authorList>
            <person name="Mannion A.J."/>
            <person name="Shen Z."/>
            <person name="Fox J.G."/>
        </authorList>
    </citation>
    <scope>NUCLEOTIDE SEQUENCE [LARGE SCALE GENOMIC DNA]</scope>
    <source>
        <strain evidence="3 4">MIT 98-6070</strain>
    </source>
</reference>
<dbReference type="AlphaFoldDB" id="A0A3D8I875"/>
<name>A0A3D8I875_9HELI</name>
<dbReference type="InterPro" id="IPR000326">
    <property type="entry name" value="PAP2/HPO"/>
</dbReference>
<keyword evidence="4" id="KW-1185">Reference proteome</keyword>
<evidence type="ECO:0000256" key="1">
    <source>
        <dbReference type="SAM" id="SignalP"/>
    </source>
</evidence>
<feature type="signal peptide" evidence="1">
    <location>
        <begin position="1"/>
        <end position="21"/>
    </location>
</feature>
<evidence type="ECO:0000313" key="3">
    <source>
        <dbReference type="EMBL" id="RDU61186.1"/>
    </source>
</evidence>